<dbReference type="Proteomes" id="UP000030554">
    <property type="component" value="Unassembled WGS sequence"/>
</dbReference>
<evidence type="ECO:0000313" key="3">
    <source>
        <dbReference type="Proteomes" id="UP000030554"/>
    </source>
</evidence>
<feature type="transmembrane region" description="Helical" evidence="1">
    <location>
        <begin position="46"/>
        <end position="66"/>
    </location>
</feature>
<dbReference type="EMBL" id="JPJQ01000030">
    <property type="protein sequence ID" value="KGQ61801.1"/>
    <property type="molecule type" value="Genomic_DNA"/>
</dbReference>
<comment type="caution">
    <text evidence="2">The sequence shown here is derived from an EMBL/GenBank/DDBJ whole genome shotgun (WGS) entry which is preliminary data.</text>
</comment>
<keyword evidence="1" id="KW-0472">Membrane</keyword>
<gene>
    <name evidence="2" type="ORF">IO48_06640</name>
</gene>
<feature type="transmembrane region" description="Helical" evidence="1">
    <location>
        <begin position="86"/>
        <end position="102"/>
    </location>
</feature>
<feature type="transmembrane region" description="Helical" evidence="1">
    <location>
        <begin position="12"/>
        <end position="34"/>
    </location>
</feature>
<name>A0A0A2ZXM0_9PAST</name>
<protein>
    <submittedName>
        <fullName evidence="2">Uncharacterized protein</fullName>
    </submittedName>
</protein>
<dbReference type="RefSeq" id="WP_021462041.1">
    <property type="nucleotide sequence ID" value="NZ_JPJQ01000030.1"/>
</dbReference>
<dbReference type="AlphaFoldDB" id="A0A0A2ZXM0"/>
<keyword evidence="1" id="KW-1133">Transmembrane helix</keyword>
<organism evidence="2 3">
    <name type="scientific">Gallibacterium anatis 4895</name>
    <dbReference type="NCBI Taxonomy" id="1396510"/>
    <lineage>
        <taxon>Bacteria</taxon>
        <taxon>Pseudomonadati</taxon>
        <taxon>Pseudomonadota</taxon>
        <taxon>Gammaproteobacteria</taxon>
        <taxon>Pasteurellales</taxon>
        <taxon>Pasteurellaceae</taxon>
        <taxon>Gallibacterium</taxon>
    </lineage>
</organism>
<sequence>MSWKTIKQSSRVVIMVLLSCIGLTLLSAGLMHFFPNNEIKIFIQEYRITLFGWRIVLYAGVFYVLYKIGQKNTHWAAESKRLTKKMAFFVVFAEIINAMNTWEATNA</sequence>
<proteinExistence type="predicted"/>
<accession>A0A0A2ZXM0</accession>
<keyword evidence="1" id="KW-0812">Transmembrane</keyword>
<reference evidence="2 3" key="1">
    <citation type="submission" date="2014-07" db="EMBL/GenBank/DDBJ databases">
        <title>Chaperone-usher fimbriae in a diverse selection of Gallibacterium genomes.</title>
        <authorList>
            <person name="Kudirkiene E."/>
            <person name="Bager R.J."/>
            <person name="Johnson T.J."/>
            <person name="Bojesen A.M."/>
        </authorList>
    </citation>
    <scope>NUCLEOTIDE SEQUENCE [LARGE SCALE GENOMIC DNA]</scope>
    <source>
        <strain evidence="2 3">4895</strain>
    </source>
</reference>
<evidence type="ECO:0000256" key="1">
    <source>
        <dbReference type="SAM" id="Phobius"/>
    </source>
</evidence>
<evidence type="ECO:0000313" key="2">
    <source>
        <dbReference type="EMBL" id="KGQ61801.1"/>
    </source>
</evidence>